<keyword evidence="4" id="KW-1185">Reference proteome</keyword>
<feature type="transmembrane region" description="Helical" evidence="2">
    <location>
        <begin position="143"/>
        <end position="164"/>
    </location>
</feature>
<keyword evidence="2" id="KW-0472">Membrane</keyword>
<evidence type="ECO:0000256" key="2">
    <source>
        <dbReference type="SAM" id="Phobius"/>
    </source>
</evidence>
<gene>
    <name evidence="3" type="ORF">GCM10023321_26720</name>
</gene>
<dbReference type="InterPro" id="IPR045713">
    <property type="entry name" value="DUF6069"/>
</dbReference>
<evidence type="ECO:0000256" key="1">
    <source>
        <dbReference type="SAM" id="MobiDB-lite"/>
    </source>
</evidence>
<feature type="region of interest" description="Disordered" evidence="1">
    <location>
        <begin position="1"/>
        <end position="29"/>
    </location>
</feature>
<dbReference type="Pfam" id="PF19545">
    <property type="entry name" value="DUF6069"/>
    <property type="match status" value="1"/>
</dbReference>
<feature type="transmembrane region" description="Helical" evidence="2">
    <location>
        <begin position="41"/>
        <end position="63"/>
    </location>
</feature>
<comment type="caution">
    <text evidence="3">The sequence shown here is derived from an EMBL/GenBank/DDBJ whole genome shotgun (WGS) entry which is preliminary data.</text>
</comment>
<evidence type="ECO:0008006" key="5">
    <source>
        <dbReference type="Google" id="ProtNLM"/>
    </source>
</evidence>
<evidence type="ECO:0000313" key="3">
    <source>
        <dbReference type="EMBL" id="GAA5154605.1"/>
    </source>
</evidence>
<organism evidence="3 4">
    <name type="scientific">Pseudonocardia eucalypti</name>
    <dbReference type="NCBI Taxonomy" id="648755"/>
    <lineage>
        <taxon>Bacteria</taxon>
        <taxon>Bacillati</taxon>
        <taxon>Actinomycetota</taxon>
        <taxon>Actinomycetes</taxon>
        <taxon>Pseudonocardiales</taxon>
        <taxon>Pseudonocardiaceae</taxon>
        <taxon>Pseudonocardia</taxon>
    </lineage>
</organism>
<feature type="transmembrane region" description="Helical" evidence="2">
    <location>
        <begin position="111"/>
        <end position="131"/>
    </location>
</feature>
<dbReference type="Proteomes" id="UP001428817">
    <property type="component" value="Unassembled WGS sequence"/>
</dbReference>
<proteinExistence type="predicted"/>
<feature type="transmembrane region" description="Helical" evidence="2">
    <location>
        <begin position="83"/>
        <end position="105"/>
    </location>
</feature>
<sequence length="173" mass="17455">MRVVGNYRNPGPQDEYSQGQGGYPPVSQPAPVRTEVNAGRLWAGGVAAAVVAALIGLVGVLVARAVFQLSPKSSSAFGDDATVQLCVVAALAALMATGIAHLLLVSTPSPLSYFGWIVGLLTVAAVVVPFLGSGSLVVRLSEAVIHLVIGIAIGGLVSNAAGSASRLTLGENR</sequence>
<accession>A0ABP9PZ77</accession>
<reference evidence="4" key="1">
    <citation type="journal article" date="2019" name="Int. J. Syst. Evol. Microbiol.">
        <title>The Global Catalogue of Microorganisms (GCM) 10K type strain sequencing project: providing services to taxonomists for standard genome sequencing and annotation.</title>
        <authorList>
            <consortium name="The Broad Institute Genomics Platform"/>
            <consortium name="The Broad Institute Genome Sequencing Center for Infectious Disease"/>
            <person name="Wu L."/>
            <person name="Ma J."/>
        </authorList>
    </citation>
    <scope>NUCLEOTIDE SEQUENCE [LARGE SCALE GENOMIC DNA]</scope>
    <source>
        <strain evidence="4">JCM 18303</strain>
    </source>
</reference>
<protein>
    <recommendedName>
        <fullName evidence="5">DUF4383 domain-containing protein</fullName>
    </recommendedName>
</protein>
<name>A0ABP9PZ77_9PSEU</name>
<keyword evidence="2" id="KW-0812">Transmembrane</keyword>
<dbReference type="EMBL" id="BAABJP010000008">
    <property type="protein sequence ID" value="GAA5154605.1"/>
    <property type="molecule type" value="Genomic_DNA"/>
</dbReference>
<evidence type="ECO:0000313" key="4">
    <source>
        <dbReference type="Proteomes" id="UP001428817"/>
    </source>
</evidence>
<keyword evidence="2" id="KW-1133">Transmembrane helix</keyword>